<dbReference type="AlphaFoldDB" id="A0A6A6PIM7"/>
<keyword evidence="1" id="KW-0732">Signal</keyword>
<organism evidence="2 3">
    <name type="scientific">Neohortaea acidophila</name>
    <dbReference type="NCBI Taxonomy" id="245834"/>
    <lineage>
        <taxon>Eukaryota</taxon>
        <taxon>Fungi</taxon>
        <taxon>Dikarya</taxon>
        <taxon>Ascomycota</taxon>
        <taxon>Pezizomycotina</taxon>
        <taxon>Dothideomycetes</taxon>
        <taxon>Dothideomycetidae</taxon>
        <taxon>Mycosphaerellales</taxon>
        <taxon>Teratosphaeriaceae</taxon>
        <taxon>Neohortaea</taxon>
    </lineage>
</organism>
<proteinExistence type="predicted"/>
<accession>A0A6A6PIM7</accession>
<dbReference type="GeneID" id="54472932"/>
<feature type="chain" id="PRO_5025515004" evidence="1">
    <location>
        <begin position="20"/>
        <end position="181"/>
    </location>
</feature>
<keyword evidence="3" id="KW-1185">Reference proteome</keyword>
<gene>
    <name evidence="2" type="ORF">BDY17DRAFT_26909</name>
</gene>
<dbReference type="OrthoDB" id="3632337at2759"/>
<evidence type="ECO:0000256" key="1">
    <source>
        <dbReference type="SAM" id="SignalP"/>
    </source>
</evidence>
<feature type="signal peptide" evidence="1">
    <location>
        <begin position="1"/>
        <end position="19"/>
    </location>
</feature>
<dbReference type="RefSeq" id="XP_033586412.1">
    <property type="nucleotide sequence ID" value="XM_033731930.1"/>
</dbReference>
<name>A0A6A6PIM7_9PEZI</name>
<evidence type="ECO:0000313" key="3">
    <source>
        <dbReference type="Proteomes" id="UP000799767"/>
    </source>
</evidence>
<protein>
    <submittedName>
        <fullName evidence="2">Uncharacterized protein</fullName>
    </submittedName>
</protein>
<sequence>MLSSKITTALLALVGSAAAVCPAATRQASAEQVIYSYNLNSDTAAAAGFAKVPWGDPDTAGGCYTVIIADGACPIPVATTGTGTYEFAVESRQVFSHLTGQYTNFDNGTTLITTVVTLGHQTTVGTVPIPVSFIGYVYMDYDDNCRIYQARAYARVPYQVLQETFAAVNLNLPAPVCGAEP</sequence>
<dbReference type="EMBL" id="MU001640">
    <property type="protein sequence ID" value="KAF2479842.1"/>
    <property type="molecule type" value="Genomic_DNA"/>
</dbReference>
<reference evidence="2" key="1">
    <citation type="journal article" date="2020" name="Stud. Mycol.">
        <title>101 Dothideomycetes genomes: a test case for predicting lifestyles and emergence of pathogens.</title>
        <authorList>
            <person name="Haridas S."/>
            <person name="Albert R."/>
            <person name="Binder M."/>
            <person name="Bloem J."/>
            <person name="Labutti K."/>
            <person name="Salamov A."/>
            <person name="Andreopoulos B."/>
            <person name="Baker S."/>
            <person name="Barry K."/>
            <person name="Bills G."/>
            <person name="Bluhm B."/>
            <person name="Cannon C."/>
            <person name="Castanera R."/>
            <person name="Culley D."/>
            <person name="Daum C."/>
            <person name="Ezra D."/>
            <person name="Gonzalez J."/>
            <person name="Henrissat B."/>
            <person name="Kuo A."/>
            <person name="Liang C."/>
            <person name="Lipzen A."/>
            <person name="Lutzoni F."/>
            <person name="Magnuson J."/>
            <person name="Mondo S."/>
            <person name="Nolan M."/>
            <person name="Ohm R."/>
            <person name="Pangilinan J."/>
            <person name="Park H.-J."/>
            <person name="Ramirez L."/>
            <person name="Alfaro M."/>
            <person name="Sun H."/>
            <person name="Tritt A."/>
            <person name="Yoshinaga Y."/>
            <person name="Zwiers L.-H."/>
            <person name="Turgeon B."/>
            <person name="Goodwin S."/>
            <person name="Spatafora J."/>
            <person name="Crous P."/>
            <person name="Grigoriev I."/>
        </authorList>
    </citation>
    <scope>NUCLEOTIDE SEQUENCE</scope>
    <source>
        <strain evidence="2">CBS 113389</strain>
    </source>
</reference>
<dbReference type="Proteomes" id="UP000799767">
    <property type="component" value="Unassembled WGS sequence"/>
</dbReference>
<evidence type="ECO:0000313" key="2">
    <source>
        <dbReference type="EMBL" id="KAF2479842.1"/>
    </source>
</evidence>